<organism evidence="2 3">
    <name type="scientific">Psychrobacillus lasiicapitis</name>
    <dbReference type="NCBI Taxonomy" id="1636719"/>
    <lineage>
        <taxon>Bacteria</taxon>
        <taxon>Bacillati</taxon>
        <taxon>Bacillota</taxon>
        <taxon>Bacilli</taxon>
        <taxon>Bacillales</taxon>
        <taxon>Bacillaceae</taxon>
        <taxon>Psychrobacillus</taxon>
    </lineage>
</organism>
<protein>
    <submittedName>
        <fullName evidence="2">AtpZ/AtpI family protein</fullName>
    </submittedName>
</protein>
<sequence length="72" mass="7882">MRHARRPLQGIALYSAILSQLVGSILIGIFTGMWIDKTYGTTPIFLIICLLLGLMSGVLALITTIRKYNSGD</sequence>
<dbReference type="Pfam" id="PF09527">
    <property type="entry name" value="ATPase_gene1"/>
    <property type="match status" value="1"/>
</dbReference>
<evidence type="ECO:0000313" key="2">
    <source>
        <dbReference type="EMBL" id="TQR14950.1"/>
    </source>
</evidence>
<reference evidence="2 3" key="1">
    <citation type="submission" date="2019-05" db="EMBL/GenBank/DDBJ databases">
        <title>Psychrobacillus vulpis sp. nov., a new species isolated from feces of a red fox that inhabits in The Tablas de Daimiel Natural Park, Albacete, Spain.</title>
        <authorList>
            <person name="Rodriguez M."/>
            <person name="Reina J.C."/>
            <person name="Bejar V."/>
            <person name="Llamas I."/>
        </authorList>
    </citation>
    <scope>NUCLEOTIDE SEQUENCE [LARGE SCALE GENOMIC DNA]</scope>
    <source>
        <strain evidence="2 3">NEAU-3TGS17</strain>
    </source>
</reference>
<keyword evidence="3" id="KW-1185">Reference proteome</keyword>
<proteinExistence type="predicted"/>
<dbReference type="Proteomes" id="UP000317316">
    <property type="component" value="Unassembled WGS sequence"/>
</dbReference>
<dbReference type="EMBL" id="VDGH01000003">
    <property type="protein sequence ID" value="TQR14950.1"/>
    <property type="molecule type" value="Genomic_DNA"/>
</dbReference>
<keyword evidence="1" id="KW-0812">Transmembrane</keyword>
<keyword evidence="1" id="KW-1133">Transmembrane helix</keyword>
<keyword evidence="1" id="KW-0472">Membrane</keyword>
<name>A0A544TBW6_9BACI</name>
<dbReference type="AlphaFoldDB" id="A0A544TBW6"/>
<comment type="caution">
    <text evidence="2">The sequence shown here is derived from an EMBL/GenBank/DDBJ whole genome shotgun (WGS) entry which is preliminary data.</text>
</comment>
<dbReference type="OrthoDB" id="282803at2"/>
<feature type="transmembrane region" description="Helical" evidence="1">
    <location>
        <begin position="12"/>
        <end position="35"/>
    </location>
</feature>
<evidence type="ECO:0000256" key="1">
    <source>
        <dbReference type="SAM" id="Phobius"/>
    </source>
</evidence>
<gene>
    <name evidence="2" type="ORF">FG382_05650</name>
</gene>
<accession>A0A544TBW6</accession>
<evidence type="ECO:0000313" key="3">
    <source>
        <dbReference type="Proteomes" id="UP000317316"/>
    </source>
</evidence>
<dbReference type="InterPro" id="IPR032820">
    <property type="entry name" value="ATPase_put"/>
</dbReference>
<dbReference type="RefSeq" id="WP_142537929.1">
    <property type="nucleotide sequence ID" value="NZ_BMIE01000001.1"/>
</dbReference>
<feature type="transmembrane region" description="Helical" evidence="1">
    <location>
        <begin position="41"/>
        <end position="62"/>
    </location>
</feature>